<dbReference type="GeneID" id="106671986"/>
<protein>
    <submittedName>
        <fullName evidence="1">Uncharacterized protein</fullName>
    </submittedName>
</protein>
<name>A0A8I6TH01_CIMLE</name>
<dbReference type="OMA" id="LIDISWH"/>
<accession>A0A8I6TH01</accession>
<evidence type="ECO:0000313" key="2">
    <source>
        <dbReference type="Proteomes" id="UP000494040"/>
    </source>
</evidence>
<dbReference type="OrthoDB" id="6606559at2759"/>
<dbReference type="AlphaFoldDB" id="A0A8I6TH01"/>
<evidence type="ECO:0000313" key="1">
    <source>
        <dbReference type="EnsemblMetazoa" id="XP_014258515.1"/>
    </source>
</evidence>
<proteinExistence type="predicted"/>
<keyword evidence="2" id="KW-1185">Reference proteome</keyword>
<dbReference type="KEGG" id="clec:106671986"/>
<dbReference type="EnsemblMetazoa" id="XM_014403029.1">
    <property type="protein sequence ID" value="XP_014258515.1"/>
    <property type="gene ID" value="LOC106671986"/>
</dbReference>
<sequence>MSCQSIAFLLRRFSTQVLHKLIPMVMGVNWNQIQKILIRNRLSLQKKYIIQAAVCLYEDKKPTKADLEILSRKLIFFDVVNNLKLQWQCAKLNDQVSNFPNIYQLEKNIINAYKQEGRDAGVLVYEEQPLIFVKAYDKKYKHSLPLHFVIHTALPDEQYFFYSTNSAKNNSQIDHFCTALGYESYSSIPLSGKDVRNLFEIVKLSQEVTVSDIPDFDPVRVVERDGVVDFTLGEERCKYAEQIFHGLTNLNTFTIHADSKWKGNSDISNNENNRFLTTLTFTVKKRGHSVENIFKELIKAGAVKIPLPTFLANMTKVPKNNVSLSEDESDDSVMDKSY</sequence>
<reference evidence="1" key="1">
    <citation type="submission" date="2022-01" db="UniProtKB">
        <authorList>
            <consortium name="EnsemblMetazoa"/>
        </authorList>
    </citation>
    <scope>IDENTIFICATION</scope>
</reference>
<dbReference type="RefSeq" id="XP_014258515.1">
    <property type="nucleotide sequence ID" value="XM_014403029.1"/>
</dbReference>
<organism evidence="1 2">
    <name type="scientific">Cimex lectularius</name>
    <name type="common">Bed bug</name>
    <name type="synonym">Acanthia lectularia</name>
    <dbReference type="NCBI Taxonomy" id="79782"/>
    <lineage>
        <taxon>Eukaryota</taxon>
        <taxon>Metazoa</taxon>
        <taxon>Ecdysozoa</taxon>
        <taxon>Arthropoda</taxon>
        <taxon>Hexapoda</taxon>
        <taxon>Insecta</taxon>
        <taxon>Pterygota</taxon>
        <taxon>Neoptera</taxon>
        <taxon>Paraneoptera</taxon>
        <taxon>Hemiptera</taxon>
        <taxon>Heteroptera</taxon>
        <taxon>Panheteroptera</taxon>
        <taxon>Cimicomorpha</taxon>
        <taxon>Cimicidae</taxon>
        <taxon>Cimex</taxon>
    </lineage>
</organism>
<dbReference type="Proteomes" id="UP000494040">
    <property type="component" value="Unassembled WGS sequence"/>
</dbReference>